<comment type="caution">
    <text evidence="1">The sequence shown here is derived from an EMBL/GenBank/DDBJ whole genome shotgun (WGS) entry which is preliminary data.</text>
</comment>
<protein>
    <submittedName>
        <fullName evidence="1">Uncharacterized protein</fullName>
    </submittedName>
</protein>
<name>A0A7X0DRA5_RHILE</name>
<evidence type="ECO:0000313" key="2">
    <source>
        <dbReference type="Proteomes" id="UP000517187"/>
    </source>
</evidence>
<gene>
    <name evidence="1" type="ORF">GGE66_000363</name>
</gene>
<dbReference type="Proteomes" id="UP000517187">
    <property type="component" value="Unassembled WGS sequence"/>
</dbReference>
<reference evidence="1 2" key="1">
    <citation type="submission" date="2020-08" db="EMBL/GenBank/DDBJ databases">
        <title>Genomic Encyclopedia of Type Strains, Phase IV (KMG-V): Genome sequencing to study the core and pangenomes of soil and plant-associated prokaryotes.</title>
        <authorList>
            <person name="Whitman W."/>
        </authorList>
    </citation>
    <scope>NUCLEOTIDE SEQUENCE [LARGE SCALE GENOMIC DNA]</scope>
    <source>
        <strain evidence="1 2">SEMIA 4011</strain>
    </source>
</reference>
<accession>A0A7X0DRA5</accession>
<proteinExistence type="predicted"/>
<dbReference type="AlphaFoldDB" id="A0A7X0DRA5"/>
<organism evidence="1 2">
    <name type="scientific">Rhizobium leguminosarum</name>
    <dbReference type="NCBI Taxonomy" id="384"/>
    <lineage>
        <taxon>Bacteria</taxon>
        <taxon>Pseudomonadati</taxon>
        <taxon>Pseudomonadota</taxon>
        <taxon>Alphaproteobacteria</taxon>
        <taxon>Hyphomicrobiales</taxon>
        <taxon>Rhizobiaceae</taxon>
        <taxon>Rhizobium/Agrobacterium group</taxon>
        <taxon>Rhizobium</taxon>
    </lineage>
</organism>
<evidence type="ECO:0000313" key="1">
    <source>
        <dbReference type="EMBL" id="MBB6219419.1"/>
    </source>
</evidence>
<sequence>MHRVTAMTRQVIEYAGVPVGIVIPDNGSLKFIAVKFHVHDLDGQRFASPSDVLRAIHKLMSAAGGRVSRAA</sequence>
<dbReference type="EMBL" id="JACIIJ010000001">
    <property type="protein sequence ID" value="MBB6219419.1"/>
    <property type="molecule type" value="Genomic_DNA"/>
</dbReference>